<dbReference type="GO" id="GO:0046983">
    <property type="term" value="F:protein dimerization activity"/>
    <property type="evidence" value="ECO:0007669"/>
    <property type="project" value="UniProtKB-ARBA"/>
</dbReference>
<organism evidence="10 11">
    <name type="scientific">Rubus argutus</name>
    <name type="common">Southern blackberry</name>
    <dbReference type="NCBI Taxonomy" id="59490"/>
    <lineage>
        <taxon>Eukaryota</taxon>
        <taxon>Viridiplantae</taxon>
        <taxon>Streptophyta</taxon>
        <taxon>Embryophyta</taxon>
        <taxon>Tracheophyta</taxon>
        <taxon>Spermatophyta</taxon>
        <taxon>Magnoliopsida</taxon>
        <taxon>eudicotyledons</taxon>
        <taxon>Gunneridae</taxon>
        <taxon>Pentapetalae</taxon>
        <taxon>rosids</taxon>
        <taxon>fabids</taxon>
        <taxon>Rosales</taxon>
        <taxon>Rosaceae</taxon>
        <taxon>Rosoideae</taxon>
        <taxon>Rosoideae incertae sedis</taxon>
        <taxon>Rubus</taxon>
    </lineage>
</organism>
<evidence type="ECO:0000256" key="1">
    <source>
        <dbReference type="ARBA" id="ARBA00004123"/>
    </source>
</evidence>
<evidence type="ECO:0000259" key="9">
    <source>
        <dbReference type="PROSITE" id="PS50217"/>
    </source>
</evidence>
<dbReference type="InterPro" id="IPR046347">
    <property type="entry name" value="bZIP_sf"/>
</dbReference>
<gene>
    <name evidence="10" type="ORF">M0R45_034222</name>
</gene>
<evidence type="ECO:0000256" key="5">
    <source>
        <dbReference type="ARBA" id="ARBA00023163"/>
    </source>
</evidence>
<evidence type="ECO:0000256" key="8">
    <source>
        <dbReference type="SAM" id="MobiDB-lite"/>
    </source>
</evidence>
<dbReference type="SUPFAM" id="SSF57959">
    <property type="entry name" value="Leucine zipper domain"/>
    <property type="match status" value="1"/>
</dbReference>
<evidence type="ECO:0000256" key="7">
    <source>
        <dbReference type="SAM" id="Coils"/>
    </source>
</evidence>
<dbReference type="SMART" id="SM00338">
    <property type="entry name" value="BRLZ"/>
    <property type="match status" value="1"/>
</dbReference>
<name>A0AAW1VPI9_RUBAR</name>
<keyword evidence="6" id="KW-0539">Nucleus</keyword>
<protein>
    <recommendedName>
        <fullName evidence="9">BZIP domain-containing protein</fullName>
    </recommendedName>
</protein>
<keyword evidence="11" id="KW-1185">Reference proteome</keyword>
<feature type="region of interest" description="Disordered" evidence="8">
    <location>
        <begin position="1"/>
        <end position="30"/>
    </location>
</feature>
<keyword evidence="4" id="KW-0238">DNA-binding</keyword>
<sequence length="423" mass="45554">MGNDDDGKSVKSEKPSSPLTADPKNHTNQTNIHVYPDWAAMQAYYGPRVPMPPYYNSPATSGHAPHPYMWGPPQTMMSPYGTPYAAIYSHGSVYAHPAVPLGSNGQGVPLSPAVANPTSMETPSKSSCKKDRGLVKKLKGFDVLEMSIGNGNAENAEGGADQSLNKSFATEVSSSDGNTSGANQTRRKRSREGTPVSAGDEKPEIQASSASAKEVNVASDKALRATVAAVSVPVKLVGPAVSPGMTTVLELKNSPNLNLTSTTSVQQTCAILPPETWLQNDRELKRERRKQSNRESARRSRLRKQAETDELARKVEALNADNESLKSEINRLTESSDRLRVENASLMEKLKKARVGRMEEIIMNIDDSKVQALSTENLLSRVNNSGSIARDVEEEGGMYEKNSGAKLHQLLDAGPRADAIAAG</sequence>
<feature type="compositionally biased region" description="Basic and acidic residues" evidence="8">
    <location>
        <begin position="1"/>
        <end position="14"/>
    </location>
</feature>
<dbReference type="PROSITE" id="PS50217">
    <property type="entry name" value="BZIP"/>
    <property type="match status" value="1"/>
</dbReference>
<dbReference type="FunFam" id="1.20.5.170:FF:000020">
    <property type="entry name" value="BZIP transcription factor"/>
    <property type="match status" value="1"/>
</dbReference>
<evidence type="ECO:0000256" key="2">
    <source>
        <dbReference type="ARBA" id="ARBA00007163"/>
    </source>
</evidence>
<keyword evidence="5" id="KW-0804">Transcription</keyword>
<dbReference type="InterPro" id="IPR044827">
    <property type="entry name" value="GBF-like"/>
</dbReference>
<feature type="domain" description="BZIP" evidence="9">
    <location>
        <begin position="283"/>
        <end position="346"/>
    </location>
</feature>
<dbReference type="PROSITE" id="PS00036">
    <property type="entry name" value="BZIP_BASIC"/>
    <property type="match status" value="1"/>
</dbReference>
<proteinExistence type="inferred from homology"/>
<dbReference type="InterPro" id="IPR012900">
    <property type="entry name" value="MFMR"/>
</dbReference>
<dbReference type="Pfam" id="PF00170">
    <property type="entry name" value="bZIP_1"/>
    <property type="match status" value="1"/>
</dbReference>
<keyword evidence="3" id="KW-0805">Transcription regulation</keyword>
<accession>A0AAW1VPI9</accession>
<dbReference type="InterPro" id="IPR045314">
    <property type="entry name" value="bZIP_plant_GBF1"/>
</dbReference>
<dbReference type="CDD" id="cd14702">
    <property type="entry name" value="bZIP_plant_GBF1"/>
    <property type="match status" value="1"/>
</dbReference>
<keyword evidence="7" id="KW-0175">Coiled coil</keyword>
<dbReference type="AlphaFoldDB" id="A0AAW1VPI9"/>
<dbReference type="PANTHER" id="PTHR45967:SF1">
    <property type="entry name" value="G-BOX-BINDING FACTOR 3"/>
    <property type="match status" value="1"/>
</dbReference>
<dbReference type="GO" id="GO:0005634">
    <property type="term" value="C:nucleus"/>
    <property type="evidence" value="ECO:0007669"/>
    <property type="project" value="UniProtKB-SubCell"/>
</dbReference>
<reference evidence="10 11" key="1">
    <citation type="journal article" date="2023" name="G3 (Bethesda)">
        <title>A chromosome-length genome assembly and annotation of blackberry (Rubus argutus, cv. 'Hillquist').</title>
        <authorList>
            <person name="Bruna T."/>
            <person name="Aryal R."/>
            <person name="Dudchenko O."/>
            <person name="Sargent D.J."/>
            <person name="Mead D."/>
            <person name="Buti M."/>
            <person name="Cavallini A."/>
            <person name="Hytonen T."/>
            <person name="Andres J."/>
            <person name="Pham M."/>
            <person name="Weisz D."/>
            <person name="Mascagni F."/>
            <person name="Usai G."/>
            <person name="Natali L."/>
            <person name="Bassil N."/>
            <person name="Fernandez G.E."/>
            <person name="Lomsadze A."/>
            <person name="Armour M."/>
            <person name="Olukolu B."/>
            <person name="Poorten T."/>
            <person name="Britton C."/>
            <person name="Davik J."/>
            <person name="Ashrafi H."/>
            <person name="Aiden E.L."/>
            <person name="Borodovsky M."/>
            <person name="Worthington M."/>
        </authorList>
    </citation>
    <scope>NUCLEOTIDE SEQUENCE [LARGE SCALE GENOMIC DNA]</scope>
    <source>
        <strain evidence="10">PI 553951</strain>
    </source>
</reference>
<evidence type="ECO:0000313" key="10">
    <source>
        <dbReference type="EMBL" id="KAK9910254.1"/>
    </source>
</evidence>
<dbReference type="Gene3D" id="1.20.5.170">
    <property type="match status" value="1"/>
</dbReference>
<comment type="similarity">
    <text evidence="2">Belongs to the bZIP family.</text>
</comment>
<feature type="coiled-coil region" evidence="7">
    <location>
        <begin position="308"/>
        <end position="349"/>
    </location>
</feature>
<dbReference type="Pfam" id="PF16596">
    <property type="entry name" value="MFMR_assoc"/>
    <property type="match status" value="1"/>
</dbReference>
<feature type="compositionally biased region" description="Polar residues" evidence="8">
    <location>
        <begin position="170"/>
        <end position="184"/>
    </location>
</feature>
<dbReference type="InterPro" id="IPR004827">
    <property type="entry name" value="bZIP"/>
</dbReference>
<dbReference type="EMBL" id="JBEDUW010000007">
    <property type="protein sequence ID" value="KAK9910254.1"/>
    <property type="molecule type" value="Genomic_DNA"/>
</dbReference>
<feature type="region of interest" description="Disordered" evidence="8">
    <location>
        <begin position="170"/>
        <end position="214"/>
    </location>
</feature>
<dbReference type="Proteomes" id="UP001457282">
    <property type="component" value="Unassembled WGS sequence"/>
</dbReference>
<evidence type="ECO:0000256" key="4">
    <source>
        <dbReference type="ARBA" id="ARBA00023125"/>
    </source>
</evidence>
<evidence type="ECO:0000256" key="6">
    <source>
        <dbReference type="ARBA" id="ARBA00023242"/>
    </source>
</evidence>
<feature type="region of interest" description="Disordered" evidence="8">
    <location>
        <begin position="282"/>
        <end position="308"/>
    </location>
</feature>
<comment type="subcellular location">
    <subcellularLocation>
        <location evidence="1">Nucleus</location>
    </subcellularLocation>
</comment>
<dbReference type="GO" id="GO:0003700">
    <property type="term" value="F:DNA-binding transcription factor activity"/>
    <property type="evidence" value="ECO:0007669"/>
    <property type="project" value="InterPro"/>
</dbReference>
<comment type="caution">
    <text evidence="10">The sequence shown here is derived from an EMBL/GenBank/DDBJ whole genome shotgun (WGS) entry which is preliminary data.</text>
</comment>
<dbReference type="Pfam" id="PF07777">
    <property type="entry name" value="MFMR"/>
    <property type="match status" value="1"/>
</dbReference>
<evidence type="ECO:0000256" key="3">
    <source>
        <dbReference type="ARBA" id="ARBA00023015"/>
    </source>
</evidence>
<evidence type="ECO:0000313" key="11">
    <source>
        <dbReference type="Proteomes" id="UP001457282"/>
    </source>
</evidence>
<dbReference type="PANTHER" id="PTHR45967">
    <property type="entry name" value="G-BOX-BINDING FACTOR 3-RELATED"/>
    <property type="match status" value="1"/>
</dbReference>
<dbReference type="GO" id="GO:0000976">
    <property type="term" value="F:transcription cis-regulatory region binding"/>
    <property type="evidence" value="ECO:0007669"/>
    <property type="project" value="UniProtKB-ARBA"/>
</dbReference>